<evidence type="ECO:0000256" key="1">
    <source>
        <dbReference type="ARBA" id="ARBA00022490"/>
    </source>
</evidence>
<evidence type="ECO:0000256" key="5">
    <source>
        <dbReference type="ARBA" id="ARBA00023125"/>
    </source>
</evidence>
<dbReference type="GO" id="GO:0016887">
    <property type="term" value="F:ATP hydrolysis activity"/>
    <property type="evidence" value="ECO:0007669"/>
    <property type="project" value="InterPro"/>
</dbReference>
<keyword evidence="1 6" id="KW-0963">Cytoplasm</keyword>
<evidence type="ECO:0000256" key="2">
    <source>
        <dbReference type="ARBA" id="ARBA00022741"/>
    </source>
</evidence>
<dbReference type="GO" id="GO:0006260">
    <property type="term" value="P:DNA replication"/>
    <property type="evidence" value="ECO:0007669"/>
    <property type="project" value="UniProtKB-UniRule"/>
</dbReference>
<dbReference type="PANTHER" id="PTHR43977">
    <property type="entry name" value="STRUCTURAL MAINTENANCE OF CHROMOSOMES PROTEIN 3"/>
    <property type="match status" value="1"/>
</dbReference>
<accession>A0A2K8NXR1</accession>
<dbReference type="GO" id="GO:0007059">
    <property type="term" value="P:chromosome segregation"/>
    <property type="evidence" value="ECO:0007669"/>
    <property type="project" value="UniProtKB-UniRule"/>
</dbReference>
<dbReference type="InterPro" id="IPR027417">
    <property type="entry name" value="P-loop_NTPase"/>
</dbReference>
<keyword evidence="4 6" id="KW-0175">Coiled coil</keyword>
<dbReference type="HAMAP" id="MF_01894">
    <property type="entry name" value="Smc_prok"/>
    <property type="match status" value="1"/>
</dbReference>
<dbReference type="InterPro" id="IPR024704">
    <property type="entry name" value="SMC"/>
</dbReference>
<dbReference type="PIRSF" id="PIRSF005719">
    <property type="entry name" value="SMC"/>
    <property type="match status" value="1"/>
</dbReference>
<dbReference type="GO" id="GO:0007062">
    <property type="term" value="P:sister chromatid cohesion"/>
    <property type="evidence" value="ECO:0007669"/>
    <property type="project" value="InterPro"/>
</dbReference>
<dbReference type="KEGG" id="esx:ESOMN_v1c02250"/>
<comment type="subunit">
    <text evidence="6">Homodimer.</text>
</comment>
<comment type="similarity">
    <text evidence="6">Belongs to the SMC family.</text>
</comment>
<dbReference type="EMBL" id="CP024965">
    <property type="protein sequence ID" value="ATZ18609.1"/>
    <property type="molecule type" value="Genomic_DNA"/>
</dbReference>
<reference evidence="8 9" key="1">
    <citation type="submission" date="2017-11" db="EMBL/GenBank/DDBJ databases">
        <title>Genome sequence of Entomoplasma somnilux PYAN-1 (ATCC 49194).</title>
        <authorList>
            <person name="Lo W.-S."/>
            <person name="Gasparich G.E."/>
            <person name="Kuo C.-H."/>
        </authorList>
    </citation>
    <scope>NUCLEOTIDE SEQUENCE [LARGE SCALE GENOMIC DNA]</scope>
    <source>
        <strain evidence="8 9">PYAN-1</strain>
    </source>
</reference>
<dbReference type="Gene3D" id="3.40.50.300">
    <property type="entry name" value="P-loop containing nucleotide triphosphate hydrolases"/>
    <property type="match status" value="2"/>
</dbReference>
<dbReference type="InterPro" id="IPR010935">
    <property type="entry name" value="SMC_hinge"/>
</dbReference>
<evidence type="ECO:0000256" key="6">
    <source>
        <dbReference type="HAMAP-Rule" id="MF_01894"/>
    </source>
</evidence>
<dbReference type="GO" id="GO:0005524">
    <property type="term" value="F:ATP binding"/>
    <property type="evidence" value="ECO:0007669"/>
    <property type="project" value="UniProtKB-UniRule"/>
</dbReference>
<dbReference type="GO" id="GO:0030261">
    <property type="term" value="P:chromosome condensation"/>
    <property type="evidence" value="ECO:0007669"/>
    <property type="project" value="InterPro"/>
</dbReference>
<comment type="subcellular location">
    <subcellularLocation>
        <location evidence="6">Cytoplasm</location>
    </subcellularLocation>
</comment>
<keyword evidence="3 6" id="KW-0067">ATP-binding</keyword>
<dbReference type="Gene3D" id="1.20.1060.20">
    <property type="match status" value="1"/>
</dbReference>
<comment type="domain">
    <text evidence="6">Contains large globular domains required for ATP hydrolysis at each terminus and a third globular domain forming a flexible hinge near the middle of the molecule. These domains are separated by coiled-coil structures.</text>
</comment>
<evidence type="ECO:0000313" key="9">
    <source>
        <dbReference type="Proteomes" id="UP000232230"/>
    </source>
</evidence>
<evidence type="ECO:0000256" key="4">
    <source>
        <dbReference type="ARBA" id="ARBA00023054"/>
    </source>
</evidence>
<comment type="function">
    <text evidence="6">Required for chromosome condensation and partitioning.</text>
</comment>
<feature type="coiled-coil region" evidence="6">
    <location>
        <begin position="675"/>
        <end position="737"/>
    </location>
</feature>
<organism evidence="8 9">
    <name type="scientific">Williamsoniiplasma somnilux</name>
    <dbReference type="NCBI Taxonomy" id="215578"/>
    <lineage>
        <taxon>Bacteria</taxon>
        <taxon>Bacillati</taxon>
        <taxon>Mycoplasmatota</taxon>
        <taxon>Mollicutes</taxon>
        <taxon>Entomoplasmatales</taxon>
        <taxon>Williamsoniiplasma</taxon>
    </lineage>
</organism>
<feature type="binding site" evidence="6">
    <location>
        <begin position="33"/>
        <end position="40"/>
    </location>
    <ligand>
        <name>ATP</name>
        <dbReference type="ChEBI" id="CHEBI:30616"/>
    </ligand>
</feature>
<evidence type="ECO:0000256" key="3">
    <source>
        <dbReference type="ARBA" id="ARBA00022840"/>
    </source>
</evidence>
<dbReference type="SUPFAM" id="SSF75553">
    <property type="entry name" value="Smc hinge domain"/>
    <property type="match status" value="1"/>
</dbReference>
<dbReference type="SUPFAM" id="SSF52540">
    <property type="entry name" value="P-loop containing nucleoside triphosphate hydrolases"/>
    <property type="match status" value="1"/>
</dbReference>
<dbReference type="CDD" id="cd03278">
    <property type="entry name" value="ABC_SMC_barmotin"/>
    <property type="match status" value="1"/>
</dbReference>
<proteinExistence type="inferred from homology"/>
<evidence type="ECO:0000313" key="8">
    <source>
        <dbReference type="EMBL" id="ATZ18609.1"/>
    </source>
</evidence>
<dbReference type="SMART" id="SM00968">
    <property type="entry name" value="SMC_hinge"/>
    <property type="match status" value="1"/>
</dbReference>
<sequence>MLFLKQIRAYGFKSFAEPTNLDFTHDMIGVVGPNGSGKSNITDAIRWALGEQSAKSLRGGNLDDVVFAGSVNKPALDQAEVTLVFDNQKDRFSTVDSPIVEITRRFNKKTRDSEFLINGQKAKMRDVQDIALETGLTKSSIAIISQGTISTFAEAKPEQRREIFDEAAGVAKYKKRKRETTIKLLKAMENLSRLEDINNEIGRRLPNLEKSAKKALQYREAIEELQKYELAILAKDVKTFKFRIDELHEQRNIFEEKVKKLSNEINFSEEEFAQMIEQNSSSEKSLTELNAKFNEYVQRISNLKVKKIDAENRENLQDKNSSQDEIKIKQIKKQFDQAKISLQTEKDRQYKLNNRIIELKEKYDYLSNEYNNTYDEIQSLTKTKYRLQNEKEVNENGNRNSTSFGPSFGVQAIIKQSNTLKGVIGTLLSLVTVQEKFQTAISVVASASMQSLVMETSQDVKNAVEFLKRNVAGRATFLPLDTLNPSSIQGPQRTAIEAFEGFVGFANDLASIDNKYRKALDYALGTIIVVKDYDSAVALAKSMNYKFNIVTLEGERILPHGAIIGGKSKSQNIFGDVKPVNSLEDIEKTLIQLDIKEKELNQKLNDLKIERDRIRDELADVQSSIRSSQQSVESLKISMKEFSEDYRIIAGKNLLETEQNSFSNESESIKITREISKLESERDEVQVQINSLSSNKNKYADRQIELNQTNSIKRKELDKDKEELASIRAELAVIQEKNVRSLQKLAESYGITEQTVLEMEIPEFENEQEVRERIIFLTTQIKDIGPVNIDSIVEYEAEKERFDYYSIQTKEIHEAAEKLQTIIKDIDIAMETQFKKVVDDVNLALPEAFQKLFGGGTAKLIYTQPDNILETGIDIEVNPPGKKISNLNLLSGGEKSLVALSVLFSILKARPLPLVILDEAEAPLDPANVERFAKYVKLFTEETQFIIVTHREGTMENCDVLFGVTMEAKGVTKIVKIKLIDAKALAVQDPDNQ</sequence>
<evidence type="ECO:0000259" key="7">
    <source>
        <dbReference type="SMART" id="SM00968"/>
    </source>
</evidence>
<feature type="domain" description="SMC hinge" evidence="7">
    <location>
        <begin position="421"/>
        <end position="540"/>
    </location>
</feature>
<dbReference type="InterPro" id="IPR011890">
    <property type="entry name" value="SMC_prok"/>
</dbReference>
<gene>
    <name evidence="6 8" type="primary">smc</name>
    <name evidence="8" type="ORF">ESOMN_v1c02250</name>
</gene>
<dbReference type="Gene3D" id="3.30.70.1620">
    <property type="match status" value="1"/>
</dbReference>
<dbReference type="GO" id="GO:0005694">
    <property type="term" value="C:chromosome"/>
    <property type="evidence" value="ECO:0007669"/>
    <property type="project" value="InterPro"/>
</dbReference>
<keyword evidence="5 6" id="KW-0238">DNA-binding</keyword>
<feature type="coiled-coil region" evidence="6">
    <location>
        <begin position="583"/>
        <end position="624"/>
    </location>
</feature>
<dbReference type="AlphaFoldDB" id="A0A2K8NXR1"/>
<dbReference type="GO" id="GO:0003677">
    <property type="term" value="F:DNA binding"/>
    <property type="evidence" value="ECO:0007669"/>
    <property type="project" value="UniProtKB-UniRule"/>
</dbReference>
<name>A0A2K8NXR1_9MOLU</name>
<dbReference type="Proteomes" id="UP000232230">
    <property type="component" value="Chromosome"/>
</dbReference>
<keyword evidence="9" id="KW-1185">Reference proteome</keyword>
<dbReference type="GO" id="GO:0005737">
    <property type="term" value="C:cytoplasm"/>
    <property type="evidence" value="ECO:0007669"/>
    <property type="project" value="UniProtKB-SubCell"/>
</dbReference>
<dbReference type="Pfam" id="PF06470">
    <property type="entry name" value="SMC_hinge"/>
    <property type="match status" value="1"/>
</dbReference>
<dbReference type="InterPro" id="IPR036277">
    <property type="entry name" value="SMC_hinge_sf"/>
</dbReference>
<keyword evidence="2 6" id="KW-0547">Nucleotide-binding</keyword>
<feature type="coiled-coil region" evidence="6">
    <location>
        <begin position="244"/>
        <end position="348"/>
    </location>
</feature>
<protein>
    <recommendedName>
        <fullName evidence="6">Chromosome partition protein Smc</fullName>
    </recommendedName>
</protein>
<dbReference type="InterPro" id="IPR003395">
    <property type="entry name" value="RecF/RecN/SMC_N"/>
</dbReference>
<dbReference type="Pfam" id="PF02463">
    <property type="entry name" value="SMC_N"/>
    <property type="match status" value="1"/>
</dbReference>
<dbReference type="RefSeq" id="WP_024863705.1">
    <property type="nucleotide sequence ID" value="NZ_CP024965.1"/>
</dbReference>